<sequence length="127" mass="13531">MLDERTVASTVVSRQEEPVSFSPSQALRRLADFLDGVPGLPDVYITVSDNQRVGLQMTMHGAEPQERSLAVARVAQALGVETRLQPCAGGQFDFEARGTAFGLAMHVYAPYVGSQAESTAPGVEGHA</sequence>
<dbReference type="RefSeq" id="WP_242772624.1">
    <property type="nucleotide sequence ID" value="NZ_JALDAY010000011.1"/>
</dbReference>
<dbReference type="Proteomes" id="UP001165269">
    <property type="component" value="Unassembled WGS sequence"/>
</dbReference>
<gene>
    <name evidence="1" type="ORF">MQP27_34735</name>
</gene>
<keyword evidence="2" id="KW-1185">Reference proteome</keyword>
<accession>A0ABS9YG92</accession>
<comment type="caution">
    <text evidence="1">The sequence shown here is derived from an EMBL/GenBank/DDBJ whole genome shotgun (WGS) entry which is preliminary data.</text>
</comment>
<organism evidence="1 2">
    <name type="scientific">Streptomyces cylindrosporus</name>
    <dbReference type="NCBI Taxonomy" id="2927583"/>
    <lineage>
        <taxon>Bacteria</taxon>
        <taxon>Bacillati</taxon>
        <taxon>Actinomycetota</taxon>
        <taxon>Actinomycetes</taxon>
        <taxon>Kitasatosporales</taxon>
        <taxon>Streptomycetaceae</taxon>
        <taxon>Streptomyces</taxon>
    </lineage>
</organism>
<protein>
    <submittedName>
        <fullName evidence="1">Uncharacterized protein</fullName>
    </submittedName>
</protein>
<dbReference type="EMBL" id="JALDAY010000011">
    <property type="protein sequence ID" value="MCI3276246.1"/>
    <property type="molecule type" value="Genomic_DNA"/>
</dbReference>
<evidence type="ECO:0000313" key="2">
    <source>
        <dbReference type="Proteomes" id="UP001165269"/>
    </source>
</evidence>
<name>A0ABS9YG92_9ACTN</name>
<proteinExistence type="predicted"/>
<evidence type="ECO:0000313" key="1">
    <source>
        <dbReference type="EMBL" id="MCI3276246.1"/>
    </source>
</evidence>
<reference evidence="1" key="1">
    <citation type="submission" date="2022-03" db="EMBL/GenBank/DDBJ databases">
        <title>Streptomyces 7R015 and 7R016 isolated from Barleria lupulina in Thailand.</title>
        <authorList>
            <person name="Kanchanasin P."/>
            <person name="Phongsopitanun W."/>
            <person name="Tanasupawat S."/>
        </authorList>
    </citation>
    <scope>NUCLEOTIDE SEQUENCE</scope>
    <source>
        <strain evidence="1">7R015</strain>
    </source>
</reference>